<keyword evidence="3" id="KW-1185">Reference proteome</keyword>
<evidence type="ECO:0000256" key="1">
    <source>
        <dbReference type="SAM" id="MobiDB-lite"/>
    </source>
</evidence>
<name>A0A2U1MLD8_ARTAN</name>
<dbReference type="AlphaFoldDB" id="A0A2U1MLD8"/>
<dbReference type="EMBL" id="PKPP01004947">
    <property type="protein sequence ID" value="PWA62090.1"/>
    <property type="molecule type" value="Genomic_DNA"/>
</dbReference>
<dbReference type="OrthoDB" id="2411602at2759"/>
<dbReference type="GO" id="GO:0005524">
    <property type="term" value="F:ATP binding"/>
    <property type="evidence" value="ECO:0007669"/>
    <property type="project" value="InterPro"/>
</dbReference>
<sequence length="373" mass="41411">MQDYCIMDRVVGALNLIVTVFCLAATSGRKFIWISLGGLKDEADIRGHRRTYIGSMSGGLIDGLKKVTVCNPVMLLDVRGDPALALLKVLDPEQNKTLSDQYPNWPKQTSATSEEGSQISGQKSVSHVATDDEAYEPHANEVCETESFKHAIENMEFSSDTFVTALDDKSSIATSGRQESVFNFATSHLQHLHQVKVKLHIKRNFHHALVRDSFSSISDVKKTPYASLLSPGIGQQDYLKPVNEQIYKHETVTTSSGKVADEACEKWRLRKVIAEASEGREKAQIYEFNNDSLIFATPVEPSTLAVVPSEVNCLLTPISICYKGFVTNLMWQSVHIFIFVSHKQILNRVGRCDELMINPYGLCDSSGVFGVAY</sequence>
<dbReference type="GO" id="GO:0004252">
    <property type="term" value="F:serine-type endopeptidase activity"/>
    <property type="evidence" value="ECO:0007669"/>
    <property type="project" value="InterPro"/>
</dbReference>
<gene>
    <name evidence="2" type="ORF">CTI12_AA367960</name>
</gene>
<dbReference type="PANTHER" id="PTHR10046">
    <property type="entry name" value="ATP DEPENDENT LON PROTEASE FAMILY MEMBER"/>
    <property type="match status" value="1"/>
</dbReference>
<dbReference type="Gene3D" id="3.40.50.300">
    <property type="entry name" value="P-loop containing nucleotide triphosphate hydrolases"/>
    <property type="match status" value="1"/>
</dbReference>
<dbReference type="InterPro" id="IPR027417">
    <property type="entry name" value="P-loop_NTPase"/>
</dbReference>
<keyword evidence="2" id="KW-0645">Protease</keyword>
<protein>
    <submittedName>
        <fullName evidence="2">Lon protease</fullName>
    </submittedName>
</protein>
<organism evidence="2 3">
    <name type="scientific">Artemisia annua</name>
    <name type="common">Sweet wormwood</name>
    <dbReference type="NCBI Taxonomy" id="35608"/>
    <lineage>
        <taxon>Eukaryota</taxon>
        <taxon>Viridiplantae</taxon>
        <taxon>Streptophyta</taxon>
        <taxon>Embryophyta</taxon>
        <taxon>Tracheophyta</taxon>
        <taxon>Spermatophyta</taxon>
        <taxon>Magnoliopsida</taxon>
        <taxon>eudicotyledons</taxon>
        <taxon>Gunneridae</taxon>
        <taxon>Pentapetalae</taxon>
        <taxon>asterids</taxon>
        <taxon>campanulids</taxon>
        <taxon>Asterales</taxon>
        <taxon>Asteraceae</taxon>
        <taxon>Asteroideae</taxon>
        <taxon>Anthemideae</taxon>
        <taxon>Artemisiinae</taxon>
        <taxon>Artemisia</taxon>
    </lineage>
</organism>
<dbReference type="Proteomes" id="UP000245207">
    <property type="component" value="Unassembled WGS sequence"/>
</dbReference>
<keyword evidence="2" id="KW-0378">Hydrolase</keyword>
<comment type="caution">
    <text evidence="2">The sequence shown here is derived from an EMBL/GenBank/DDBJ whole genome shotgun (WGS) entry which is preliminary data.</text>
</comment>
<dbReference type="GO" id="GO:0006508">
    <property type="term" value="P:proteolysis"/>
    <property type="evidence" value="ECO:0007669"/>
    <property type="project" value="UniProtKB-KW"/>
</dbReference>
<accession>A0A2U1MLD8</accession>
<dbReference type="GO" id="GO:0004176">
    <property type="term" value="F:ATP-dependent peptidase activity"/>
    <property type="evidence" value="ECO:0007669"/>
    <property type="project" value="InterPro"/>
</dbReference>
<evidence type="ECO:0000313" key="3">
    <source>
        <dbReference type="Proteomes" id="UP000245207"/>
    </source>
</evidence>
<reference evidence="2 3" key="1">
    <citation type="journal article" date="2018" name="Mol. Plant">
        <title>The genome of Artemisia annua provides insight into the evolution of Asteraceae family and artemisinin biosynthesis.</title>
        <authorList>
            <person name="Shen Q."/>
            <person name="Zhang L."/>
            <person name="Liao Z."/>
            <person name="Wang S."/>
            <person name="Yan T."/>
            <person name="Shi P."/>
            <person name="Liu M."/>
            <person name="Fu X."/>
            <person name="Pan Q."/>
            <person name="Wang Y."/>
            <person name="Lv Z."/>
            <person name="Lu X."/>
            <person name="Zhang F."/>
            <person name="Jiang W."/>
            <person name="Ma Y."/>
            <person name="Chen M."/>
            <person name="Hao X."/>
            <person name="Li L."/>
            <person name="Tang Y."/>
            <person name="Lv G."/>
            <person name="Zhou Y."/>
            <person name="Sun X."/>
            <person name="Brodelius P.E."/>
            <person name="Rose J.K.C."/>
            <person name="Tang K."/>
        </authorList>
    </citation>
    <scope>NUCLEOTIDE SEQUENCE [LARGE SCALE GENOMIC DNA]</scope>
    <source>
        <strain evidence="3">cv. Huhao1</strain>
        <tissue evidence="2">Leaf</tissue>
    </source>
</reference>
<feature type="region of interest" description="Disordered" evidence="1">
    <location>
        <begin position="98"/>
        <end position="124"/>
    </location>
</feature>
<dbReference type="GO" id="GO:0030163">
    <property type="term" value="P:protein catabolic process"/>
    <property type="evidence" value="ECO:0007669"/>
    <property type="project" value="InterPro"/>
</dbReference>
<dbReference type="STRING" id="35608.A0A2U1MLD8"/>
<dbReference type="InterPro" id="IPR027065">
    <property type="entry name" value="Lon_Prtase"/>
</dbReference>
<proteinExistence type="predicted"/>
<evidence type="ECO:0000313" key="2">
    <source>
        <dbReference type="EMBL" id="PWA62090.1"/>
    </source>
</evidence>